<keyword evidence="1" id="KW-0732">Signal</keyword>
<dbReference type="Proteomes" id="UP001597112">
    <property type="component" value="Unassembled WGS sequence"/>
</dbReference>
<name>A0ABW3JZ28_9BACT</name>
<feature type="chain" id="PRO_5045811385" evidence="1">
    <location>
        <begin position="20"/>
        <end position="135"/>
    </location>
</feature>
<feature type="signal peptide" evidence="1">
    <location>
        <begin position="1"/>
        <end position="19"/>
    </location>
</feature>
<organism evidence="2 3">
    <name type="scientific">Ohtaekwangia kribbensis</name>
    <dbReference type="NCBI Taxonomy" id="688913"/>
    <lineage>
        <taxon>Bacteria</taxon>
        <taxon>Pseudomonadati</taxon>
        <taxon>Bacteroidota</taxon>
        <taxon>Cytophagia</taxon>
        <taxon>Cytophagales</taxon>
        <taxon>Fulvivirgaceae</taxon>
        <taxon>Ohtaekwangia</taxon>
    </lineage>
</organism>
<sequence length="135" mass="16029">MKRLIIIGILASITNLSFAQEKPKLVEYYMRHDQIGSRFTRWYWHLRNVPTTAWMETLALTDNGRFVHYMASSSLPSWVYGTWQKENNVIRLQADSVYSSSLKKGAIYEFVVVKRKLYNQPDQLNSKRWVMKRVH</sequence>
<comment type="caution">
    <text evidence="2">The sequence shown here is derived from an EMBL/GenBank/DDBJ whole genome shotgun (WGS) entry which is preliminary data.</text>
</comment>
<reference evidence="3" key="1">
    <citation type="journal article" date="2019" name="Int. J. Syst. Evol. Microbiol.">
        <title>The Global Catalogue of Microorganisms (GCM) 10K type strain sequencing project: providing services to taxonomists for standard genome sequencing and annotation.</title>
        <authorList>
            <consortium name="The Broad Institute Genomics Platform"/>
            <consortium name="The Broad Institute Genome Sequencing Center for Infectious Disease"/>
            <person name="Wu L."/>
            <person name="Ma J."/>
        </authorList>
    </citation>
    <scope>NUCLEOTIDE SEQUENCE [LARGE SCALE GENOMIC DNA]</scope>
    <source>
        <strain evidence="3">CCUG 58938</strain>
    </source>
</reference>
<proteinExistence type="predicted"/>
<keyword evidence="3" id="KW-1185">Reference proteome</keyword>
<dbReference type="EMBL" id="JBHTKA010000001">
    <property type="protein sequence ID" value="MFD0998191.1"/>
    <property type="molecule type" value="Genomic_DNA"/>
</dbReference>
<accession>A0ABW3JZ28</accession>
<evidence type="ECO:0000313" key="2">
    <source>
        <dbReference type="EMBL" id="MFD0998191.1"/>
    </source>
</evidence>
<protein>
    <submittedName>
        <fullName evidence="2">Uncharacterized protein</fullName>
    </submittedName>
</protein>
<evidence type="ECO:0000256" key="1">
    <source>
        <dbReference type="SAM" id="SignalP"/>
    </source>
</evidence>
<gene>
    <name evidence="2" type="ORF">ACFQ21_02695</name>
</gene>
<dbReference type="RefSeq" id="WP_377574471.1">
    <property type="nucleotide sequence ID" value="NZ_JBHTKA010000001.1"/>
</dbReference>
<evidence type="ECO:0000313" key="3">
    <source>
        <dbReference type="Proteomes" id="UP001597112"/>
    </source>
</evidence>